<gene>
    <name evidence="2" type="ordered locus">REQ_34500</name>
</gene>
<dbReference type="EMBL" id="FN563149">
    <property type="protein sequence ID" value="CBH49444.1"/>
    <property type="molecule type" value="Genomic_DNA"/>
</dbReference>
<organism evidence="2">
    <name type="scientific">Rhodococcus hoagii (strain 103S)</name>
    <name type="common">Rhodococcus equi</name>
    <dbReference type="NCBI Taxonomy" id="685727"/>
    <lineage>
        <taxon>Bacteria</taxon>
        <taxon>Bacillati</taxon>
        <taxon>Actinomycetota</taxon>
        <taxon>Actinomycetes</taxon>
        <taxon>Mycobacteriales</taxon>
        <taxon>Nocardiaceae</taxon>
        <taxon>Prescottella</taxon>
    </lineage>
</organism>
<accession>A0A3S5YAB3</accession>
<dbReference type="AlphaFoldDB" id="A0A3S5YAB3"/>
<evidence type="ECO:0000256" key="1">
    <source>
        <dbReference type="SAM" id="MobiDB-lite"/>
    </source>
</evidence>
<feature type="compositionally biased region" description="Polar residues" evidence="1">
    <location>
        <begin position="20"/>
        <end position="36"/>
    </location>
</feature>
<proteinExistence type="predicted"/>
<name>A0A3S5YAB3_RHOH1</name>
<evidence type="ECO:0000313" key="2">
    <source>
        <dbReference type="EMBL" id="CBH49444.1"/>
    </source>
</evidence>
<dbReference type="KEGG" id="req:REQ_34500"/>
<reference evidence="2" key="1">
    <citation type="journal article" date="2010" name="PLoS Genet.">
        <title>The genome of a pathogenic rhodococcus: cooptive virulence underpinned by key gene acquisitions.</title>
        <authorList>
            <person name="Letek M."/>
            <person name="Gonzalez P."/>
            <person name="Macarthur I."/>
            <person name="Rodriguez H."/>
            <person name="Freeman T.C."/>
            <person name="Valero-Rello A."/>
            <person name="Blanco M."/>
            <person name="Buckley T."/>
            <person name="Cherevach I."/>
            <person name="Fahey R."/>
            <person name="Hapeshi A."/>
            <person name="Holdstock J."/>
            <person name="Leadon D."/>
            <person name="Navas J."/>
            <person name="Ocampo A."/>
            <person name="Quail M.A."/>
            <person name="Sanders M."/>
            <person name="Scortti M.M."/>
            <person name="Prescott J.F."/>
            <person name="Fogarty U."/>
            <person name="Meijer W.G."/>
            <person name="Parkhill J."/>
            <person name="Bentley S.D."/>
            <person name="Vazquez-Boland J.A."/>
        </authorList>
    </citation>
    <scope>NUCLEOTIDE SEQUENCE [LARGE SCALE GENOMIC DNA]</scope>
    <source>
        <strain evidence="2 3">103S</strain>
    </source>
</reference>
<dbReference type="Proteomes" id="UP001154400">
    <property type="component" value="Chromosome"/>
</dbReference>
<sequence>MAALAAISATAISVDNSTSVRSTGVSMTGQTPTSEGCSECRPLGASPATRGLVGLLPDGLDRDLADRARHGDGLALTRLDGDVACRHGRHPRGGNGSFPGATVSEARICPSLPCVTSSPPRLLPRIRRATACASACVLVCALARWAPGALTFQPPLGSGTTCRRSGVAIPGSLSVNQPAV</sequence>
<evidence type="ECO:0000313" key="3">
    <source>
        <dbReference type="Proteomes" id="UP000006892"/>
    </source>
</evidence>
<feature type="region of interest" description="Disordered" evidence="1">
    <location>
        <begin position="20"/>
        <end position="39"/>
    </location>
</feature>
<protein>
    <submittedName>
        <fullName evidence="2">Uncharacterized protein</fullName>
    </submittedName>
</protein>